<feature type="region of interest" description="Disordered" evidence="1">
    <location>
        <begin position="105"/>
        <end position="140"/>
    </location>
</feature>
<organism evidence="3 4">
    <name type="scientific">Spirochaeta isovalerica</name>
    <dbReference type="NCBI Taxonomy" id="150"/>
    <lineage>
        <taxon>Bacteria</taxon>
        <taxon>Pseudomonadati</taxon>
        <taxon>Spirochaetota</taxon>
        <taxon>Spirochaetia</taxon>
        <taxon>Spirochaetales</taxon>
        <taxon>Spirochaetaceae</taxon>
        <taxon>Spirochaeta</taxon>
    </lineage>
</organism>
<evidence type="ECO:0000313" key="4">
    <source>
        <dbReference type="Proteomes" id="UP000587760"/>
    </source>
</evidence>
<reference evidence="3 4" key="1">
    <citation type="submission" date="2020-08" db="EMBL/GenBank/DDBJ databases">
        <title>Genomic Encyclopedia of Type Strains, Phase IV (KMG-IV): sequencing the most valuable type-strain genomes for metagenomic binning, comparative biology and taxonomic classification.</title>
        <authorList>
            <person name="Goeker M."/>
        </authorList>
    </citation>
    <scope>NUCLEOTIDE SEQUENCE [LARGE SCALE GENOMIC DNA]</scope>
    <source>
        <strain evidence="3 4">DSM 2461</strain>
    </source>
</reference>
<dbReference type="GO" id="GO:0003747">
    <property type="term" value="F:translation release factor activity"/>
    <property type="evidence" value="ECO:0007669"/>
    <property type="project" value="InterPro"/>
</dbReference>
<gene>
    <name evidence="3" type="ORF">HNR50_000066</name>
</gene>
<proteinExistence type="predicted"/>
<dbReference type="EMBL" id="JACHGJ010000001">
    <property type="protein sequence ID" value="MBB6478433.1"/>
    <property type="molecule type" value="Genomic_DNA"/>
</dbReference>
<dbReference type="GO" id="GO:0072344">
    <property type="term" value="P:rescue of stalled ribosome"/>
    <property type="evidence" value="ECO:0007669"/>
    <property type="project" value="TreeGrafter"/>
</dbReference>
<dbReference type="Proteomes" id="UP000587760">
    <property type="component" value="Unassembled WGS sequence"/>
</dbReference>
<dbReference type="GO" id="GO:0004045">
    <property type="term" value="F:peptidyl-tRNA hydrolase activity"/>
    <property type="evidence" value="ECO:0007669"/>
    <property type="project" value="TreeGrafter"/>
</dbReference>
<keyword evidence="4" id="KW-1185">Reference proteome</keyword>
<dbReference type="SUPFAM" id="SSF110916">
    <property type="entry name" value="Peptidyl-tRNA hydrolase domain-like"/>
    <property type="match status" value="1"/>
</dbReference>
<dbReference type="PANTHER" id="PTHR47814:SF1">
    <property type="entry name" value="PEPTIDYL-TRNA HYDROLASE ARFB"/>
    <property type="match status" value="1"/>
</dbReference>
<sequence>MNRQLEQAIEEWLTENMDLSFSRSGGPGGQNVNKVNTKVTARVDVRAMDFLDERQVVMILLKLNNRINEEGILQIQVSDTRSQIKNREIALARLTALIEGSLHVAKKRRQTRPSRAAREKRLDNKRKISEKKSMRRNVDY</sequence>
<dbReference type="RefSeq" id="WP_184742269.1">
    <property type="nucleotide sequence ID" value="NZ_JACHGJ010000001.1"/>
</dbReference>
<feature type="domain" description="Prokaryotic-type class I peptide chain release factors" evidence="2">
    <location>
        <begin position="23"/>
        <end position="39"/>
    </location>
</feature>
<accession>A0A841R3Q7</accession>
<evidence type="ECO:0000256" key="1">
    <source>
        <dbReference type="SAM" id="MobiDB-lite"/>
    </source>
</evidence>
<dbReference type="NCBIfam" id="NF006718">
    <property type="entry name" value="PRK09256.1"/>
    <property type="match status" value="1"/>
</dbReference>
<dbReference type="Pfam" id="PF00472">
    <property type="entry name" value="RF-1"/>
    <property type="match status" value="1"/>
</dbReference>
<dbReference type="PANTHER" id="PTHR47814">
    <property type="entry name" value="PEPTIDYL-TRNA HYDROLASE ARFB"/>
    <property type="match status" value="1"/>
</dbReference>
<comment type="caution">
    <text evidence="3">The sequence shown here is derived from an EMBL/GenBank/DDBJ whole genome shotgun (WGS) entry which is preliminary data.</text>
</comment>
<name>A0A841R3Q7_9SPIO</name>
<dbReference type="AlphaFoldDB" id="A0A841R3Q7"/>
<evidence type="ECO:0000259" key="2">
    <source>
        <dbReference type="PROSITE" id="PS00745"/>
    </source>
</evidence>
<dbReference type="PROSITE" id="PS00745">
    <property type="entry name" value="RF_PROK_I"/>
    <property type="match status" value="1"/>
</dbReference>
<dbReference type="Gene3D" id="3.30.160.20">
    <property type="match status" value="1"/>
</dbReference>
<dbReference type="InterPro" id="IPR000352">
    <property type="entry name" value="Pep_chain_release_fac_I"/>
</dbReference>
<protein>
    <submittedName>
        <fullName evidence="3">Ribosome-associated protein</fullName>
    </submittedName>
</protein>
<feature type="compositionally biased region" description="Basic and acidic residues" evidence="1">
    <location>
        <begin position="116"/>
        <end position="140"/>
    </location>
</feature>
<dbReference type="GO" id="GO:0043022">
    <property type="term" value="F:ribosome binding"/>
    <property type="evidence" value="ECO:0007669"/>
    <property type="project" value="TreeGrafter"/>
</dbReference>
<evidence type="ECO:0000313" key="3">
    <source>
        <dbReference type="EMBL" id="MBB6478433.1"/>
    </source>
</evidence>